<dbReference type="PIRSF" id="PIRSF000446">
    <property type="entry name" value="Mct"/>
    <property type="match status" value="1"/>
</dbReference>
<comment type="caution">
    <text evidence="7">The sequence shown here is derived from an EMBL/GenBank/DDBJ whole genome shotgun (WGS) entry which is preliminary data.</text>
</comment>
<dbReference type="InterPro" id="IPR001227">
    <property type="entry name" value="Ac_transferase_dom_sf"/>
</dbReference>
<dbReference type="InterPro" id="IPR024925">
    <property type="entry name" value="Malonyl_CoA-ACP_transAc"/>
</dbReference>
<sequence>MSVVMLFPGQGSQRAGMLHELPDHSVIKQTLTEAEDLLQLKIDQLDSEEALQTTDHVQMSLCIAEVAVSRALAAEGVLPDLVAGHSAGAFAAAVASGSLSFKDALHLTRLRGQLMMEAYPQGYGMGVITGMTQRQVEQIRLSIHSEEHPVYIANLNAPTQITVAGQWQAIDQLLTTCKSKGAHTAKRLNVSVPSHCPLLSSVSDQLATALHDMEVSRPLIPYAGNYKGRAIRTAEGIVEDLSLNIAHPVRWHEVTTLFYELGARLFLEMPPGQVLSGLASAAFPEARAEALSSSRLDNAVILAKREQGNR</sequence>
<name>A0A1E3KZ38_9BACL</name>
<dbReference type="PANTHER" id="PTHR42681:SF1">
    <property type="entry name" value="MALONYL-COA-ACYL CARRIER PROTEIN TRANSACYLASE, MITOCHONDRIAL"/>
    <property type="match status" value="1"/>
</dbReference>
<keyword evidence="8" id="KW-1185">Reference proteome</keyword>
<evidence type="ECO:0000313" key="7">
    <source>
        <dbReference type="EMBL" id="ODP26798.1"/>
    </source>
</evidence>
<evidence type="ECO:0000256" key="1">
    <source>
        <dbReference type="ARBA" id="ARBA00022679"/>
    </source>
</evidence>
<dbReference type="Gene3D" id="3.30.70.250">
    <property type="entry name" value="Malonyl-CoA ACP transacylase, ACP-binding"/>
    <property type="match status" value="1"/>
</dbReference>
<gene>
    <name evidence="7" type="primary">mdcH</name>
    <name evidence="7" type="ORF">PTI45_03900</name>
</gene>
<feature type="active site" evidence="5">
    <location>
        <position position="195"/>
    </location>
</feature>
<dbReference type="InterPro" id="IPR017554">
    <property type="entry name" value="Malonate_deCOase_MdcHsu"/>
</dbReference>
<dbReference type="GO" id="GO:0006633">
    <property type="term" value="P:fatty acid biosynthetic process"/>
    <property type="evidence" value="ECO:0007669"/>
    <property type="project" value="TreeGrafter"/>
</dbReference>
<evidence type="ECO:0000256" key="3">
    <source>
        <dbReference type="ARBA" id="ARBA00048462"/>
    </source>
</evidence>
<reference evidence="7 8" key="1">
    <citation type="submission" date="2016-08" db="EMBL/GenBank/DDBJ databases">
        <title>Genome sequencing of Paenibacillus sp. TI45-13ar, isolated from Korean traditional nuruk.</title>
        <authorList>
            <person name="Kim S.-J."/>
        </authorList>
    </citation>
    <scope>NUCLEOTIDE SEQUENCE [LARGE SCALE GENOMIC DNA]</scope>
    <source>
        <strain evidence="7 8">TI45-13ar</strain>
    </source>
</reference>
<comment type="catalytic activity">
    <reaction evidence="3 4">
        <text>holo-[ACP] + malonyl-CoA = malonyl-[ACP] + CoA</text>
        <dbReference type="Rhea" id="RHEA:41792"/>
        <dbReference type="Rhea" id="RHEA-COMP:9623"/>
        <dbReference type="Rhea" id="RHEA-COMP:9685"/>
        <dbReference type="ChEBI" id="CHEBI:57287"/>
        <dbReference type="ChEBI" id="CHEBI:57384"/>
        <dbReference type="ChEBI" id="CHEBI:64479"/>
        <dbReference type="ChEBI" id="CHEBI:78449"/>
        <dbReference type="EC" id="2.3.1.39"/>
    </reaction>
</comment>
<dbReference type="InterPro" id="IPR050858">
    <property type="entry name" value="Mal-CoA-ACP_Trans/PKS_FabD"/>
</dbReference>
<feature type="domain" description="Malonyl-CoA:ACP transacylase (MAT)" evidence="6">
    <location>
        <begin position="6"/>
        <end position="298"/>
    </location>
</feature>
<evidence type="ECO:0000256" key="4">
    <source>
        <dbReference type="PIRNR" id="PIRNR000446"/>
    </source>
</evidence>
<dbReference type="InterPro" id="IPR016036">
    <property type="entry name" value="Malonyl_transacylase_ACP-bd"/>
</dbReference>
<evidence type="ECO:0000313" key="8">
    <source>
        <dbReference type="Proteomes" id="UP000094578"/>
    </source>
</evidence>
<dbReference type="GO" id="GO:0004314">
    <property type="term" value="F:[acyl-carrier-protein] S-malonyltransferase activity"/>
    <property type="evidence" value="ECO:0007669"/>
    <property type="project" value="UniProtKB-EC"/>
</dbReference>
<keyword evidence="1 4" id="KW-0808">Transferase</keyword>
<dbReference type="Proteomes" id="UP000094578">
    <property type="component" value="Unassembled WGS sequence"/>
</dbReference>
<protein>
    <recommendedName>
        <fullName evidence="4">Malonyl CoA-acyl carrier protein transacylase</fullName>
        <ecNumber evidence="4">2.3.1.39</ecNumber>
    </recommendedName>
</protein>
<accession>A0A1E3KZ38</accession>
<feature type="active site" evidence="5">
    <location>
        <position position="86"/>
    </location>
</feature>
<dbReference type="RefSeq" id="WP_069329245.1">
    <property type="nucleotide sequence ID" value="NZ_MDER01000075.1"/>
</dbReference>
<dbReference type="Pfam" id="PF00698">
    <property type="entry name" value="Acyl_transf_1"/>
    <property type="match status" value="1"/>
</dbReference>
<dbReference type="PANTHER" id="PTHR42681">
    <property type="entry name" value="MALONYL-COA-ACYL CARRIER PROTEIN TRANSACYLASE, MITOCHONDRIAL"/>
    <property type="match status" value="1"/>
</dbReference>
<dbReference type="SMART" id="SM00827">
    <property type="entry name" value="PKS_AT"/>
    <property type="match status" value="1"/>
</dbReference>
<dbReference type="AlphaFoldDB" id="A0A1E3KZ38"/>
<dbReference type="SUPFAM" id="SSF55048">
    <property type="entry name" value="Probable ACP-binding domain of malonyl-CoA ACP transacylase"/>
    <property type="match status" value="1"/>
</dbReference>
<dbReference type="EMBL" id="MDER01000075">
    <property type="protein sequence ID" value="ODP26798.1"/>
    <property type="molecule type" value="Genomic_DNA"/>
</dbReference>
<evidence type="ECO:0000256" key="5">
    <source>
        <dbReference type="PIRSR" id="PIRSR000446-1"/>
    </source>
</evidence>
<keyword evidence="2 4" id="KW-0012">Acyltransferase</keyword>
<dbReference type="GO" id="GO:0005829">
    <property type="term" value="C:cytosol"/>
    <property type="evidence" value="ECO:0007669"/>
    <property type="project" value="TreeGrafter"/>
</dbReference>
<dbReference type="STRING" id="1886670.PTI45_03900"/>
<proteinExistence type="inferred from homology"/>
<dbReference type="SUPFAM" id="SSF52151">
    <property type="entry name" value="FabD/lysophospholipase-like"/>
    <property type="match status" value="1"/>
</dbReference>
<dbReference type="PATRIC" id="fig|1886670.3.peg.3927"/>
<evidence type="ECO:0000256" key="2">
    <source>
        <dbReference type="ARBA" id="ARBA00023315"/>
    </source>
</evidence>
<dbReference type="InterPro" id="IPR016035">
    <property type="entry name" value="Acyl_Trfase/lysoPLipase"/>
</dbReference>
<comment type="similarity">
    <text evidence="4">Belongs to the fabD family.</text>
</comment>
<dbReference type="Gene3D" id="3.40.366.10">
    <property type="entry name" value="Malonyl-Coenzyme A Acyl Carrier Protein, domain 2"/>
    <property type="match status" value="1"/>
</dbReference>
<organism evidence="7 8">
    <name type="scientific">Paenibacillus nuruki</name>
    <dbReference type="NCBI Taxonomy" id="1886670"/>
    <lineage>
        <taxon>Bacteria</taxon>
        <taxon>Bacillati</taxon>
        <taxon>Bacillota</taxon>
        <taxon>Bacilli</taxon>
        <taxon>Bacillales</taxon>
        <taxon>Paenibacillaceae</taxon>
        <taxon>Paenibacillus</taxon>
    </lineage>
</organism>
<dbReference type="InterPro" id="IPR014043">
    <property type="entry name" value="Acyl_transferase_dom"/>
</dbReference>
<dbReference type="NCBIfam" id="TIGR03131">
    <property type="entry name" value="malonate_mdcH"/>
    <property type="match status" value="1"/>
</dbReference>
<evidence type="ECO:0000259" key="6">
    <source>
        <dbReference type="SMART" id="SM00827"/>
    </source>
</evidence>
<dbReference type="EC" id="2.3.1.39" evidence="4"/>